<dbReference type="EMBL" id="QNBE01000003">
    <property type="protein sequence ID" value="RKX71731.1"/>
    <property type="molecule type" value="Genomic_DNA"/>
</dbReference>
<evidence type="ECO:0000259" key="1">
    <source>
        <dbReference type="Pfam" id="PF00534"/>
    </source>
</evidence>
<dbReference type="Proteomes" id="UP000268469">
    <property type="component" value="Unassembled WGS sequence"/>
</dbReference>
<dbReference type="InterPro" id="IPR001296">
    <property type="entry name" value="Glyco_trans_1"/>
</dbReference>
<dbReference type="InterPro" id="IPR050194">
    <property type="entry name" value="Glycosyltransferase_grp1"/>
</dbReference>
<accession>A0A660SNU3</accession>
<dbReference type="InterPro" id="IPR028098">
    <property type="entry name" value="Glyco_trans_4-like_N"/>
</dbReference>
<proteinExistence type="predicted"/>
<dbReference type="Pfam" id="PF13439">
    <property type="entry name" value="Glyco_transf_4"/>
    <property type="match status" value="1"/>
</dbReference>
<protein>
    <submittedName>
        <fullName evidence="3">Glycosyltransferase family 1 protein</fullName>
    </submittedName>
</protein>
<evidence type="ECO:0000313" key="4">
    <source>
        <dbReference type="Proteomes" id="UP000268469"/>
    </source>
</evidence>
<feature type="domain" description="Glycosyl transferase family 1" evidence="1">
    <location>
        <begin position="204"/>
        <end position="351"/>
    </location>
</feature>
<gene>
    <name evidence="3" type="ORF">DRP53_00670</name>
</gene>
<dbReference type="PANTHER" id="PTHR45947">
    <property type="entry name" value="SULFOQUINOVOSYL TRANSFERASE SQD2"/>
    <property type="match status" value="1"/>
</dbReference>
<dbReference type="PANTHER" id="PTHR45947:SF3">
    <property type="entry name" value="SULFOQUINOVOSYL TRANSFERASE SQD2"/>
    <property type="match status" value="1"/>
</dbReference>
<name>A0A660SNU3_UNCW3</name>
<dbReference type="GO" id="GO:0016757">
    <property type="term" value="F:glycosyltransferase activity"/>
    <property type="evidence" value="ECO:0007669"/>
    <property type="project" value="InterPro"/>
</dbReference>
<feature type="domain" description="Glycosyltransferase subfamily 4-like N-terminal" evidence="2">
    <location>
        <begin position="27"/>
        <end position="188"/>
    </location>
</feature>
<evidence type="ECO:0000259" key="2">
    <source>
        <dbReference type="Pfam" id="PF13439"/>
    </source>
</evidence>
<dbReference type="Gene3D" id="3.40.50.2000">
    <property type="entry name" value="Glycogen Phosphorylase B"/>
    <property type="match status" value="2"/>
</dbReference>
<sequence>MSGSIGRDSKRSCLKLLQVSDAYHPHPGGVSEHLFHLTSALRELGHDAHVLAPSYPGNYHDPEWVHRIGRVILVKGNKSTITLTFDPLLPLKVRNFLRRERFDVVHTHCPIGYNLPYWALHYSTGINVATFHTAFSGRNLYPYAKPISRGPFKRLDGRIVVSQTALRAIHPHFPADYRIIGNGIDTRRFNPEVSPVDDLIRYDRRILFVGRLDPRKGLEYLIRALPGLVEDLGSVNLFIAGEGDIGRYLRLVDAKYHRHIHYLGYIPPDSLPSIYRSAEVAVFPSTGGESFGIVLLEAMASGVPVIASNILGYNEVITHLKDGYLVPPRDPEAIRKAVVDIFSNGRLRKQLVMGGGSRAREFDWMKIAAQIADYYHELIDLNLEVG</sequence>
<organism evidence="3 4">
    <name type="scientific">candidate division WOR-3 bacterium</name>
    <dbReference type="NCBI Taxonomy" id="2052148"/>
    <lineage>
        <taxon>Bacteria</taxon>
        <taxon>Bacteria division WOR-3</taxon>
    </lineage>
</organism>
<evidence type="ECO:0000313" key="3">
    <source>
        <dbReference type="EMBL" id="RKX71731.1"/>
    </source>
</evidence>
<dbReference type="SUPFAM" id="SSF53756">
    <property type="entry name" value="UDP-Glycosyltransferase/glycogen phosphorylase"/>
    <property type="match status" value="1"/>
</dbReference>
<reference evidence="3 4" key="1">
    <citation type="submission" date="2018-06" db="EMBL/GenBank/DDBJ databases">
        <title>Extensive metabolic versatility and redundancy in microbially diverse, dynamic hydrothermal sediments.</title>
        <authorList>
            <person name="Dombrowski N."/>
            <person name="Teske A."/>
            <person name="Baker B.J."/>
        </authorList>
    </citation>
    <scope>NUCLEOTIDE SEQUENCE [LARGE SCALE GENOMIC DNA]</scope>
    <source>
        <strain evidence="3">B36_G15</strain>
    </source>
</reference>
<dbReference type="Pfam" id="PF00534">
    <property type="entry name" value="Glycos_transf_1"/>
    <property type="match status" value="1"/>
</dbReference>
<dbReference type="CDD" id="cd03801">
    <property type="entry name" value="GT4_PimA-like"/>
    <property type="match status" value="1"/>
</dbReference>
<keyword evidence="3" id="KW-0808">Transferase</keyword>
<dbReference type="AlphaFoldDB" id="A0A660SNU3"/>
<comment type="caution">
    <text evidence="3">The sequence shown here is derived from an EMBL/GenBank/DDBJ whole genome shotgun (WGS) entry which is preliminary data.</text>
</comment>